<protein>
    <submittedName>
        <fullName evidence="1">Uncharacterized protein</fullName>
    </submittedName>
</protein>
<dbReference type="AlphaFoldDB" id="A0A0Q9YLF4"/>
<dbReference type="EMBL" id="LKAJ01000010">
    <property type="protein sequence ID" value="KRG20633.1"/>
    <property type="molecule type" value="Genomic_DNA"/>
</dbReference>
<organism evidence="1">
    <name type="scientific">Candidatus Berkiella aquae</name>
    <dbReference type="NCBI Taxonomy" id="295108"/>
    <lineage>
        <taxon>Bacteria</taxon>
        <taxon>Pseudomonadati</taxon>
        <taxon>Pseudomonadota</taxon>
        <taxon>Gammaproteobacteria</taxon>
        <taxon>Candidatus Berkiellales</taxon>
        <taxon>Candidatus Berkiellaceae</taxon>
        <taxon>Candidatus Berkiella</taxon>
    </lineage>
</organism>
<evidence type="ECO:0000313" key="1">
    <source>
        <dbReference type="EMBL" id="KRG20633.1"/>
    </source>
</evidence>
<gene>
    <name evidence="1" type="ORF">HT99x_02365</name>
</gene>
<sequence length="99" mass="11213">MILPFIAAIALDVKFNDLERVWLQRNEILLTISSLARYPNELYPQQMICRVGAELPNNRNVYKIHEDCEVSEGNTPENSAAKGICLDLLLFSSFRSLSA</sequence>
<proteinExistence type="predicted"/>
<reference evidence="1" key="1">
    <citation type="submission" date="2015-09" db="EMBL/GenBank/DDBJ databases">
        <title>Draft Genome Sequences of Two Novel Amoeba-resistant Intranuclear Bacteria, Candidatus Berkiella cookevillensis and Candidatus Berkiella aquae.</title>
        <authorList>
            <person name="Mehari Y.T."/>
            <person name="Arivett B.A."/>
            <person name="Farone A.L."/>
            <person name="Gunderson J.H."/>
            <person name="Farone M.B."/>
        </authorList>
    </citation>
    <scope>NUCLEOTIDE SEQUENCE [LARGE SCALE GENOMIC DNA]</scope>
    <source>
        <strain evidence="1">HT99</strain>
    </source>
</reference>
<comment type="caution">
    <text evidence="1">The sequence shown here is derived from an EMBL/GenBank/DDBJ whole genome shotgun (WGS) entry which is preliminary data.</text>
</comment>
<dbReference type="STRING" id="295108.HT99x_02365"/>
<accession>A0A0Q9YLF4</accession>
<name>A0A0Q9YLF4_9GAMM</name>